<proteinExistence type="predicted"/>
<comment type="caution">
    <text evidence="1">The sequence shown here is derived from an EMBL/GenBank/DDBJ whole genome shotgun (WGS) entry which is preliminary data.</text>
</comment>
<dbReference type="EMBL" id="BMFY01000004">
    <property type="protein sequence ID" value="GGA10864.1"/>
    <property type="molecule type" value="Genomic_DNA"/>
</dbReference>
<dbReference type="RefSeq" id="WP_188550033.1">
    <property type="nucleotide sequence ID" value="NZ_BMFY01000004.1"/>
</dbReference>
<accession>A0A8J2XK47</accession>
<keyword evidence="2" id="KW-1185">Reference proteome</keyword>
<protein>
    <submittedName>
        <fullName evidence="1">Uncharacterized protein</fullName>
    </submittedName>
</protein>
<dbReference type="AlphaFoldDB" id="A0A8J2XK47"/>
<reference evidence="1" key="1">
    <citation type="journal article" date="2014" name="Int. J. Syst. Evol. Microbiol.">
        <title>Complete genome sequence of Corynebacterium casei LMG S-19264T (=DSM 44701T), isolated from a smear-ripened cheese.</title>
        <authorList>
            <consortium name="US DOE Joint Genome Institute (JGI-PGF)"/>
            <person name="Walter F."/>
            <person name="Albersmeier A."/>
            <person name="Kalinowski J."/>
            <person name="Ruckert C."/>
        </authorList>
    </citation>
    <scope>NUCLEOTIDE SEQUENCE</scope>
    <source>
        <strain evidence="1">CGMCC 1.12785</strain>
    </source>
</reference>
<evidence type="ECO:0000313" key="2">
    <source>
        <dbReference type="Proteomes" id="UP000616114"/>
    </source>
</evidence>
<evidence type="ECO:0000313" key="1">
    <source>
        <dbReference type="EMBL" id="GGA10864.1"/>
    </source>
</evidence>
<dbReference type="Proteomes" id="UP000616114">
    <property type="component" value="Unassembled WGS sequence"/>
</dbReference>
<name>A0A8J2XK47_9MICO</name>
<sequence>MPELLSESSPVARKLHRCGTCTGVIEAGQRYVRASLVHDGRVYDWVTCQACDDDAVTNRVCLWAHSWDEGATPEMAHEWATEAVIHGSQIDQRVAKDFLERWGTYPRITVTAG</sequence>
<reference evidence="1" key="2">
    <citation type="submission" date="2020-09" db="EMBL/GenBank/DDBJ databases">
        <authorList>
            <person name="Sun Q."/>
            <person name="Zhou Y."/>
        </authorList>
    </citation>
    <scope>NUCLEOTIDE SEQUENCE</scope>
    <source>
        <strain evidence="1">CGMCC 1.12785</strain>
    </source>
</reference>
<organism evidence="1 2">
    <name type="scientific">Sediminivirga luteola</name>
    <dbReference type="NCBI Taxonomy" id="1774748"/>
    <lineage>
        <taxon>Bacteria</taxon>
        <taxon>Bacillati</taxon>
        <taxon>Actinomycetota</taxon>
        <taxon>Actinomycetes</taxon>
        <taxon>Micrococcales</taxon>
        <taxon>Brevibacteriaceae</taxon>
        <taxon>Sediminivirga</taxon>
    </lineage>
</organism>
<gene>
    <name evidence="1" type="ORF">GCM10011333_12110</name>
</gene>